<evidence type="ECO:0000256" key="2">
    <source>
        <dbReference type="ARBA" id="ARBA00022679"/>
    </source>
</evidence>
<accession>A0ABY3RUQ7</accession>
<name>A0ABY3RUQ7_9MICO</name>
<keyword evidence="6" id="KW-1185">Reference proteome</keyword>
<keyword evidence="3 5" id="KW-0418">Kinase</keyword>
<dbReference type="Proteomes" id="UP001199642">
    <property type="component" value="Chromosome"/>
</dbReference>
<dbReference type="SUPFAM" id="SSF53613">
    <property type="entry name" value="Ribokinase-like"/>
    <property type="match status" value="1"/>
</dbReference>
<dbReference type="PANTHER" id="PTHR43085">
    <property type="entry name" value="HEXOKINASE FAMILY MEMBER"/>
    <property type="match status" value="1"/>
</dbReference>
<feature type="domain" description="Carbohydrate kinase PfkB" evidence="4">
    <location>
        <begin position="14"/>
        <end position="286"/>
    </location>
</feature>
<comment type="similarity">
    <text evidence="1">Belongs to the carbohydrate kinase PfkB family.</text>
</comment>
<dbReference type="PANTHER" id="PTHR43085:SF57">
    <property type="entry name" value="CARBOHYDRATE KINASE PFKB DOMAIN-CONTAINING PROTEIN"/>
    <property type="match status" value="1"/>
</dbReference>
<dbReference type="InterPro" id="IPR011611">
    <property type="entry name" value="PfkB_dom"/>
</dbReference>
<organism evidence="5 6">
    <name type="scientific">Microbacterium resistens</name>
    <dbReference type="NCBI Taxonomy" id="156977"/>
    <lineage>
        <taxon>Bacteria</taxon>
        <taxon>Bacillati</taxon>
        <taxon>Actinomycetota</taxon>
        <taxon>Actinomycetes</taxon>
        <taxon>Micrococcales</taxon>
        <taxon>Microbacteriaceae</taxon>
        <taxon>Microbacterium</taxon>
    </lineage>
</organism>
<gene>
    <name evidence="5" type="ORF">K8F61_01900</name>
</gene>
<dbReference type="RefSeq" id="WP_231820499.1">
    <property type="nucleotide sequence ID" value="NZ_CP082781.1"/>
</dbReference>
<sequence>MRGTAVIGEALVDVVGGEEHPGGSPMNVAVGLARLGEPVVLHTLLGADARGDRIRDHLDRAGVVLGPESSGDGATWTATATLDDEGRASYRFALDGVIPVPALDGLRLAHAGSIGALRAQEAGAVRAAFQGADAATLRSLDPNIRADVMGEHVRERMLALARACHVVKLSDEDALALFPGATVREAADRIAEAGARLVVVTRGGEGCAALADGVWSERRAAPVTVVDTIGAGDAFMSGLLFALLRDGTDRLLVDGSALPAAAVESALTTASASASIAVSRAGANPPDAAELDAALGASLGDATETG</sequence>
<dbReference type="EMBL" id="CP082781">
    <property type="protein sequence ID" value="UGS26995.1"/>
    <property type="molecule type" value="Genomic_DNA"/>
</dbReference>
<dbReference type="PROSITE" id="PS00584">
    <property type="entry name" value="PFKB_KINASES_2"/>
    <property type="match status" value="1"/>
</dbReference>
<evidence type="ECO:0000256" key="3">
    <source>
        <dbReference type="ARBA" id="ARBA00022777"/>
    </source>
</evidence>
<keyword evidence="2" id="KW-0808">Transferase</keyword>
<evidence type="ECO:0000259" key="4">
    <source>
        <dbReference type="Pfam" id="PF00294"/>
    </source>
</evidence>
<dbReference type="GO" id="GO:0016301">
    <property type="term" value="F:kinase activity"/>
    <property type="evidence" value="ECO:0007669"/>
    <property type="project" value="UniProtKB-KW"/>
</dbReference>
<evidence type="ECO:0000313" key="6">
    <source>
        <dbReference type="Proteomes" id="UP001199642"/>
    </source>
</evidence>
<dbReference type="Gene3D" id="3.40.1190.20">
    <property type="match status" value="1"/>
</dbReference>
<reference evidence="5 6" key="1">
    <citation type="submission" date="2023-01" db="EMBL/GenBank/DDBJ databases">
        <title>Characterization of estradiol degrading bacteria Microbacterium sp. MZT7 and reveal degrading genes through genome analysis.</title>
        <authorList>
            <person name="Hao P."/>
            <person name="Gao Y."/>
        </authorList>
    </citation>
    <scope>NUCLEOTIDE SEQUENCE [LARGE SCALE GENOMIC DNA]</scope>
    <source>
        <strain evidence="5 6">MZT7</strain>
    </source>
</reference>
<dbReference type="InterPro" id="IPR029056">
    <property type="entry name" value="Ribokinase-like"/>
</dbReference>
<protein>
    <submittedName>
        <fullName evidence="5">Carbohydrate kinase</fullName>
    </submittedName>
</protein>
<proteinExistence type="inferred from homology"/>
<evidence type="ECO:0000313" key="5">
    <source>
        <dbReference type="EMBL" id="UGS26995.1"/>
    </source>
</evidence>
<dbReference type="InterPro" id="IPR002173">
    <property type="entry name" value="Carboh/pur_kinase_PfkB_CS"/>
</dbReference>
<evidence type="ECO:0000256" key="1">
    <source>
        <dbReference type="ARBA" id="ARBA00010688"/>
    </source>
</evidence>
<dbReference type="InterPro" id="IPR050306">
    <property type="entry name" value="PfkB_Carbo_kinase"/>
</dbReference>
<dbReference type="PROSITE" id="PS00583">
    <property type="entry name" value="PFKB_KINASES_1"/>
    <property type="match status" value="1"/>
</dbReference>
<dbReference type="Pfam" id="PF00294">
    <property type="entry name" value="PfkB"/>
    <property type="match status" value="1"/>
</dbReference>